<accession>A0A2G2WE65</accession>
<dbReference type="OrthoDB" id="2596766at2759"/>
<dbReference type="InterPro" id="IPR054722">
    <property type="entry name" value="PolX-like_BBD"/>
</dbReference>
<organism evidence="3 4">
    <name type="scientific">Capsicum baccatum</name>
    <name type="common">Peruvian pepper</name>
    <dbReference type="NCBI Taxonomy" id="33114"/>
    <lineage>
        <taxon>Eukaryota</taxon>
        <taxon>Viridiplantae</taxon>
        <taxon>Streptophyta</taxon>
        <taxon>Embryophyta</taxon>
        <taxon>Tracheophyta</taxon>
        <taxon>Spermatophyta</taxon>
        <taxon>Magnoliopsida</taxon>
        <taxon>eudicotyledons</taxon>
        <taxon>Gunneridae</taxon>
        <taxon>Pentapetalae</taxon>
        <taxon>asterids</taxon>
        <taxon>lamiids</taxon>
        <taxon>Solanales</taxon>
        <taxon>Solanaceae</taxon>
        <taxon>Solanoideae</taxon>
        <taxon>Capsiceae</taxon>
        <taxon>Capsicum</taxon>
    </lineage>
</organism>
<feature type="domain" description="Retrovirus-related Pol polyprotein from transposon TNT 1-94-like beta-barrel" evidence="2">
    <location>
        <begin position="90"/>
        <end position="161"/>
    </location>
</feature>
<dbReference type="EMBL" id="MLFT02000007">
    <property type="protein sequence ID" value="PHT43507.1"/>
    <property type="molecule type" value="Genomic_DNA"/>
</dbReference>
<proteinExistence type="predicted"/>
<protein>
    <recommendedName>
        <fullName evidence="2">Retrovirus-related Pol polyprotein from transposon TNT 1-94-like beta-barrel domain-containing protein</fullName>
    </recommendedName>
</protein>
<comment type="caution">
    <text evidence="3">The sequence shown here is derived from an EMBL/GenBank/DDBJ whole genome shotgun (WGS) entry which is preliminary data.</text>
</comment>
<feature type="region of interest" description="Disordered" evidence="1">
    <location>
        <begin position="1"/>
        <end position="38"/>
    </location>
</feature>
<reference evidence="3 4" key="1">
    <citation type="journal article" date="2017" name="Genome Biol.">
        <title>New reference genome sequences of hot pepper reveal the massive evolution of plant disease-resistance genes by retroduplication.</title>
        <authorList>
            <person name="Kim S."/>
            <person name="Park J."/>
            <person name="Yeom S.I."/>
            <person name="Kim Y.M."/>
            <person name="Seo E."/>
            <person name="Kim K.T."/>
            <person name="Kim M.S."/>
            <person name="Lee J.M."/>
            <person name="Cheong K."/>
            <person name="Shin H.S."/>
            <person name="Kim S.B."/>
            <person name="Han K."/>
            <person name="Lee J."/>
            <person name="Park M."/>
            <person name="Lee H.A."/>
            <person name="Lee H.Y."/>
            <person name="Lee Y."/>
            <person name="Oh S."/>
            <person name="Lee J.H."/>
            <person name="Choi E."/>
            <person name="Choi E."/>
            <person name="Lee S.E."/>
            <person name="Jeon J."/>
            <person name="Kim H."/>
            <person name="Choi G."/>
            <person name="Song H."/>
            <person name="Lee J."/>
            <person name="Lee S.C."/>
            <person name="Kwon J.K."/>
            <person name="Lee H.Y."/>
            <person name="Koo N."/>
            <person name="Hong Y."/>
            <person name="Kim R.W."/>
            <person name="Kang W.H."/>
            <person name="Huh J.H."/>
            <person name="Kang B.C."/>
            <person name="Yang T.J."/>
            <person name="Lee Y.H."/>
            <person name="Bennetzen J.L."/>
            <person name="Choi D."/>
        </authorList>
    </citation>
    <scope>NUCLEOTIDE SEQUENCE [LARGE SCALE GENOMIC DNA]</scope>
    <source>
        <strain evidence="4">cv. PBC81</strain>
    </source>
</reference>
<keyword evidence="4" id="KW-1185">Reference proteome</keyword>
<dbReference type="PANTHER" id="PTHR47592:SF24">
    <property type="entry name" value="BNACNNG30200D PROTEIN"/>
    <property type="match status" value="1"/>
</dbReference>
<evidence type="ECO:0000313" key="3">
    <source>
        <dbReference type="EMBL" id="PHT43507.1"/>
    </source>
</evidence>
<dbReference type="Proteomes" id="UP000224567">
    <property type="component" value="Unassembled WGS sequence"/>
</dbReference>
<dbReference type="AlphaFoldDB" id="A0A2G2WE65"/>
<name>A0A2G2WE65_CAPBA</name>
<dbReference type="PANTHER" id="PTHR47592">
    <property type="entry name" value="PBF68 PROTEIN"/>
    <property type="match status" value="1"/>
</dbReference>
<gene>
    <name evidence="3" type="ORF">CQW23_17532</name>
</gene>
<evidence type="ECO:0000259" key="2">
    <source>
        <dbReference type="Pfam" id="PF22936"/>
    </source>
</evidence>
<evidence type="ECO:0000313" key="4">
    <source>
        <dbReference type="Proteomes" id="UP000224567"/>
    </source>
</evidence>
<dbReference type="Pfam" id="PF22936">
    <property type="entry name" value="Pol_BBD"/>
    <property type="match status" value="1"/>
</dbReference>
<evidence type="ECO:0000256" key="1">
    <source>
        <dbReference type="SAM" id="MobiDB-lite"/>
    </source>
</evidence>
<feature type="compositionally biased region" description="Polar residues" evidence="1">
    <location>
        <begin position="1"/>
        <end position="28"/>
    </location>
</feature>
<sequence>MTSDSQMKDTATSMGETNIVTSSRTNAPPTMAPAEKPGKFGIDFKDGSKRYWFTSPLFVCSGSLAKTLLRMQLGGESLPMVDRFLCHPLLCANKELFSSFDPAQVQEMIYMANSATAKVEGIGKVCLKITSGKVLTLNNVLYVPELCRNFIYVSLLDKNGFK</sequence>
<reference evidence="4" key="2">
    <citation type="journal article" date="2017" name="J. Anim. Genet.">
        <title>Multiple reference genome sequences of hot pepper reveal the massive evolution of plant disease resistance genes by retroduplication.</title>
        <authorList>
            <person name="Kim S."/>
            <person name="Park J."/>
            <person name="Yeom S.-I."/>
            <person name="Kim Y.-M."/>
            <person name="Seo E."/>
            <person name="Kim K.-T."/>
            <person name="Kim M.-S."/>
            <person name="Lee J.M."/>
            <person name="Cheong K."/>
            <person name="Shin H.-S."/>
            <person name="Kim S.-B."/>
            <person name="Han K."/>
            <person name="Lee J."/>
            <person name="Park M."/>
            <person name="Lee H.-A."/>
            <person name="Lee H.-Y."/>
            <person name="Lee Y."/>
            <person name="Oh S."/>
            <person name="Lee J.H."/>
            <person name="Choi E."/>
            <person name="Choi E."/>
            <person name="Lee S.E."/>
            <person name="Jeon J."/>
            <person name="Kim H."/>
            <person name="Choi G."/>
            <person name="Song H."/>
            <person name="Lee J."/>
            <person name="Lee S.-C."/>
            <person name="Kwon J.-K."/>
            <person name="Lee H.-Y."/>
            <person name="Koo N."/>
            <person name="Hong Y."/>
            <person name="Kim R.W."/>
            <person name="Kang W.-H."/>
            <person name="Huh J.H."/>
            <person name="Kang B.-C."/>
            <person name="Yang T.-J."/>
            <person name="Lee Y.-H."/>
            <person name="Bennetzen J.L."/>
            <person name="Choi D."/>
        </authorList>
    </citation>
    <scope>NUCLEOTIDE SEQUENCE [LARGE SCALE GENOMIC DNA]</scope>
    <source>
        <strain evidence="4">cv. PBC81</strain>
    </source>
</reference>